<organism evidence="1 2">
    <name type="scientific">Streptomyces coffeae</name>
    <dbReference type="NCBI Taxonomy" id="621382"/>
    <lineage>
        <taxon>Bacteria</taxon>
        <taxon>Bacillati</taxon>
        <taxon>Actinomycetota</taxon>
        <taxon>Actinomycetes</taxon>
        <taxon>Kitasatosporales</taxon>
        <taxon>Streptomycetaceae</taxon>
        <taxon>Streptomyces</taxon>
    </lineage>
</organism>
<reference evidence="1 2" key="1">
    <citation type="submission" date="2021-01" db="EMBL/GenBank/DDBJ databases">
        <title>WGS of actinomycetes isolated from Thailand.</title>
        <authorList>
            <person name="Thawai C."/>
        </authorList>
    </citation>
    <scope>NUCLEOTIDE SEQUENCE [LARGE SCALE GENOMIC DNA]</scope>
    <source>
        <strain evidence="1 2">CA1R205</strain>
    </source>
</reference>
<keyword evidence="2" id="KW-1185">Reference proteome</keyword>
<name>A0ABS1NER3_9ACTN</name>
<dbReference type="RefSeq" id="WP_201875993.1">
    <property type="nucleotide sequence ID" value="NZ_JAERRF010000009.1"/>
</dbReference>
<dbReference type="SUPFAM" id="SSF53474">
    <property type="entry name" value="alpha/beta-Hydrolases"/>
    <property type="match status" value="1"/>
</dbReference>
<evidence type="ECO:0000313" key="2">
    <source>
        <dbReference type="Proteomes" id="UP000634229"/>
    </source>
</evidence>
<evidence type="ECO:0008006" key="3">
    <source>
        <dbReference type="Google" id="ProtNLM"/>
    </source>
</evidence>
<dbReference type="InterPro" id="IPR029058">
    <property type="entry name" value="AB_hydrolase_fold"/>
</dbReference>
<comment type="caution">
    <text evidence="1">The sequence shown here is derived from an EMBL/GenBank/DDBJ whole genome shotgun (WGS) entry which is preliminary data.</text>
</comment>
<sequence>MWKGIRINSDHVAMVGHSAGGFSTVPAMAADARVRAGVNLDGNFRYPNDTPLDRPFLIAGNPGRVPGGADPTWDDTCGELTGWRRWLTVDDTEHLPFTDLAPPAKRLGVRYPEVRFRQR</sequence>
<evidence type="ECO:0000313" key="1">
    <source>
        <dbReference type="EMBL" id="MBL1098597.1"/>
    </source>
</evidence>
<proteinExistence type="predicted"/>
<dbReference type="EMBL" id="JAERRF010000009">
    <property type="protein sequence ID" value="MBL1098597.1"/>
    <property type="molecule type" value="Genomic_DNA"/>
</dbReference>
<dbReference type="Gene3D" id="3.40.50.1820">
    <property type="entry name" value="alpha/beta hydrolase"/>
    <property type="match status" value="1"/>
</dbReference>
<gene>
    <name evidence="1" type="ORF">JK363_18405</name>
</gene>
<protein>
    <recommendedName>
        <fullName evidence="3">Alpha/beta hydrolase</fullName>
    </recommendedName>
</protein>
<accession>A0ABS1NER3</accession>
<dbReference type="Proteomes" id="UP000634229">
    <property type="component" value="Unassembled WGS sequence"/>
</dbReference>